<dbReference type="SMART" id="SM00028">
    <property type="entry name" value="TPR"/>
    <property type="match status" value="3"/>
</dbReference>
<dbReference type="PANTHER" id="PTHR46082">
    <property type="entry name" value="ATP/GTP-BINDING PROTEIN-RELATED"/>
    <property type="match status" value="1"/>
</dbReference>
<dbReference type="PANTHER" id="PTHR46082:SF6">
    <property type="entry name" value="AAA+ ATPASE DOMAIN-CONTAINING PROTEIN-RELATED"/>
    <property type="match status" value="1"/>
</dbReference>
<evidence type="ECO:0000313" key="3">
    <source>
        <dbReference type="EMBL" id="KAL2782705.1"/>
    </source>
</evidence>
<feature type="repeat" description="TPR" evidence="1">
    <location>
        <begin position="193"/>
        <end position="226"/>
    </location>
</feature>
<evidence type="ECO:0000259" key="2">
    <source>
        <dbReference type="Pfam" id="PF25000"/>
    </source>
</evidence>
<feature type="domain" description="DUF7779" evidence="2">
    <location>
        <begin position="48"/>
        <end position="129"/>
    </location>
</feature>
<dbReference type="InterPro" id="IPR056681">
    <property type="entry name" value="DUF7779"/>
</dbReference>
<proteinExistence type="predicted"/>
<dbReference type="Pfam" id="PF25000">
    <property type="entry name" value="DUF7779"/>
    <property type="match status" value="1"/>
</dbReference>
<comment type="caution">
    <text evidence="3">The sequence shown here is derived from an EMBL/GenBank/DDBJ whole genome shotgun (WGS) entry which is preliminary data.</text>
</comment>
<dbReference type="Proteomes" id="UP001610563">
    <property type="component" value="Unassembled WGS sequence"/>
</dbReference>
<name>A0ABR4FHI6_9EURO</name>
<dbReference type="SUPFAM" id="SSF48452">
    <property type="entry name" value="TPR-like"/>
    <property type="match status" value="1"/>
</dbReference>
<dbReference type="PROSITE" id="PS50005">
    <property type="entry name" value="TPR"/>
    <property type="match status" value="2"/>
</dbReference>
<protein>
    <recommendedName>
        <fullName evidence="2">DUF7779 domain-containing protein</fullName>
    </recommendedName>
</protein>
<feature type="repeat" description="TPR" evidence="1">
    <location>
        <begin position="277"/>
        <end position="310"/>
    </location>
</feature>
<sequence>MRQTGTNVKEYLELYQTSWSALQSQSGPTRHYQQGNMVQTWMVSYQEIKKRDPTATKLLLLLAFFNNQDIWYELLESGLDCSDPPPWFKIAVPNKLAFKAKIKSLVGFSLVETKHQAGSYSLHPVVQDWCYHIAASINLTNQLHGLALMSVGYMVPLNSEREYAVIQQRLLPHANYLISRGRGDWPVDTIDMWNALNGIGNLYSGQGKLQEAEEMYQQALAGYEEALGPDHTSTLITVNNLGNLYLDQGQLKEAEEMCQRALAGYGKALGTDHTSTLDTVNNLGNLYLNQGKLEEAEEMYQRALAGYEAALGPGHLKTRMVSESLASFATFRAKRTRKRDMLYKILRRK</sequence>
<evidence type="ECO:0000256" key="1">
    <source>
        <dbReference type="PROSITE-ProRule" id="PRU00339"/>
    </source>
</evidence>
<gene>
    <name evidence="3" type="ORF">BJX66DRAFT_345598</name>
</gene>
<organism evidence="3 4">
    <name type="scientific">Aspergillus keveii</name>
    <dbReference type="NCBI Taxonomy" id="714993"/>
    <lineage>
        <taxon>Eukaryota</taxon>
        <taxon>Fungi</taxon>
        <taxon>Dikarya</taxon>
        <taxon>Ascomycota</taxon>
        <taxon>Pezizomycotina</taxon>
        <taxon>Eurotiomycetes</taxon>
        <taxon>Eurotiomycetidae</taxon>
        <taxon>Eurotiales</taxon>
        <taxon>Aspergillaceae</taxon>
        <taxon>Aspergillus</taxon>
        <taxon>Aspergillus subgen. Nidulantes</taxon>
    </lineage>
</organism>
<dbReference type="Pfam" id="PF13424">
    <property type="entry name" value="TPR_12"/>
    <property type="match status" value="1"/>
</dbReference>
<accession>A0ABR4FHI6</accession>
<reference evidence="3 4" key="1">
    <citation type="submission" date="2024-07" db="EMBL/GenBank/DDBJ databases">
        <title>Section-level genome sequencing and comparative genomics of Aspergillus sections Usti and Cavernicolus.</title>
        <authorList>
            <consortium name="Lawrence Berkeley National Laboratory"/>
            <person name="Nybo J.L."/>
            <person name="Vesth T.C."/>
            <person name="Theobald S."/>
            <person name="Frisvad J.C."/>
            <person name="Larsen T.O."/>
            <person name="Kjaerboelling I."/>
            <person name="Rothschild-Mancinelli K."/>
            <person name="Lyhne E.K."/>
            <person name="Kogle M.E."/>
            <person name="Barry K."/>
            <person name="Clum A."/>
            <person name="Na H."/>
            <person name="Ledsgaard L."/>
            <person name="Lin J."/>
            <person name="Lipzen A."/>
            <person name="Kuo A."/>
            <person name="Riley R."/>
            <person name="Mondo S."/>
            <person name="Labutti K."/>
            <person name="Haridas S."/>
            <person name="Pangalinan J."/>
            <person name="Salamov A.A."/>
            <person name="Simmons B.A."/>
            <person name="Magnuson J.K."/>
            <person name="Chen J."/>
            <person name="Drula E."/>
            <person name="Henrissat B."/>
            <person name="Wiebenga A."/>
            <person name="Lubbers R.J."/>
            <person name="Gomes A.C."/>
            <person name="Makela M.R."/>
            <person name="Stajich J."/>
            <person name="Grigoriev I.V."/>
            <person name="Mortensen U.H."/>
            <person name="De Vries R.P."/>
            <person name="Baker S.E."/>
            <person name="Andersen M.R."/>
        </authorList>
    </citation>
    <scope>NUCLEOTIDE SEQUENCE [LARGE SCALE GENOMIC DNA]</scope>
    <source>
        <strain evidence="3 4">CBS 209.92</strain>
    </source>
</reference>
<dbReference type="InterPro" id="IPR011990">
    <property type="entry name" value="TPR-like_helical_dom_sf"/>
</dbReference>
<dbReference type="Gene3D" id="1.25.40.10">
    <property type="entry name" value="Tetratricopeptide repeat domain"/>
    <property type="match status" value="1"/>
</dbReference>
<dbReference type="InterPro" id="IPR053137">
    <property type="entry name" value="NLR-like"/>
</dbReference>
<dbReference type="InterPro" id="IPR019734">
    <property type="entry name" value="TPR_rpt"/>
</dbReference>
<evidence type="ECO:0000313" key="4">
    <source>
        <dbReference type="Proteomes" id="UP001610563"/>
    </source>
</evidence>
<keyword evidence="1" id="KW-0802">TPR repeat</keyword>
<dbReference type="Pfam" id="PF13374">
    <property type="entry name" value="TPR_10"/>
    <property type="match status" value="1"/>
</dbReference>
<keyword evidence="4" id="KW-1185">Reference proteome</keyword>
<dbReference type="EMBL" id="JBFTWV010000343">
    <property type="protein sequence ID" value="KAL2782705.1"/>
    <property type="molecule type" value="Genomic_DNA"/>
</dbReference>
<dbReference type="PROSITE" id="PS50293">
    <property type="entry name" value="TPR_REGION"/>
    <property type="match status" value="1"/>
</dbReference>